<reference evidence="7 8" key="1">
    <citation type="journal article" date="2021" name="BMC Biol.">
        <title>Horizontally acquired antibacterial genes associated with adaptive radiation of ladybird beetles.</title>
        <authorList>
            <person name="Li H.S."/>
            <person name="Tang X.F."/>
            <person name="Huang Y.H."/>
            <person name="Xu Z.Y."/>
            <person name="Chen M.L."/>
            <person name="Du X.Y."/>
            <person name="Qiu B.Y."/>
            <person name="Chen P.T."/>
            <person name="Zhang W."/>
            <person name="Slipinski A."/>
            <person name="Escalona H.E."/>
            <person name="Waterhouse R.M."/>
            <person name="Zwick A."/>
            <person name="Pang H."/>
        </authorList>
    </citation>
    <scope>NUCLEOTIDE SEQUENCE [LARGE SCALE GENOMIC DNA]</scope>
    <source>
        <strain evidence="7">SYSU2018</strain>
    </source>
</reference>
<proteinExistence type="inferred from homology"/>
<dbReference type="SUPFAM" id="SSF100934">
    <property type="entry name" value="Heat shock protein 70kD (HSP70), C-terminal subdomain"/>
    <property type="match status" value="1"/>
</dbReference>
<sequence>MQNPMSKKLLWDKGRRYFFQIRKYNKQTVWGEDKTDEKQGDEKPSEEQTTKDAANNTQQNESARETKKEGTPAVNETVEMKNDTSKGKPVKPKVVTIKEPIEGSEKVLTIPSLTKEQFSQSEEKLKKLDDVEKEAVCRASALNGLETFVVDVQNKLSEDEFSEAATEEEKEKILASCSSVSDWLYEDGSDADAETYEKKLDSLKTETNPLFARVWEHHERPEALSALNSMLNHSNHFLNSAKNLTAETEEWADKTIKSQNKLKKYEPVVLTVKSITDKMGVLDREVKYLVNKLRLWKPKKEETTDKPKKSEKKGKKKEDVKEEVKLESDSETNETVTIKDEERTENVSESEKQEANEDKDPPHNEL</sequence>
<evidence type="ECO:0000256" key="1">
    <source>
        <dbReference type="ARBA" id="ARBA00007381"/>
    </source>
</evidence>
<evidence type="ECO:0000256" key="3">
    <source>
        <dbReference type="ARBA" id="ARBA00022840"/>
    </source>
</evidence>
<feature type="compositionally biased region" description="Basic and acidic residues" evidence="6">
    <location>
        <begin position="31"/>
        <end position="50"/>
    </location>
</feature>
<keyword evidence="3" id="KW-0067">ATP-binding</keyword>
<feature type="compositionally biased region" description="Polar residues" evidence="6">
    <location>
        <begin position="51"/>
        <end position="61"/>
    </location>
</feature>
<comment type="similarity">
    <text evidence="1">Belongs to the heat shock protein 70 family.</text>
</comment>
<dbReference type="AlphaFoldDB" id="A0ABD2MH25"/>
<evidence type="ECO:0000256" key="4">
    <source>
        <dbReference type="ARBA" id="ARBA00023186"/>
    </source>
</evidence>
<feature type="region of interest" description="Disordered" evidence="6">
    <location>
        <begin position="29"/>
        <end position="91"/>
    </location>
</feature>
<evidence type="ECO:0000256" key="2">
    <source>
        <dbReference type="ARBA" id="ARBA00022741"/>
    </source>
</evidence>
<dbReference type="InterPro" id="IPR029048">
    <property type="entry name" value="HSP70_C_sf"/>
</dbReference>
<keyword evidence="2" id="KW-0547">Nucleotide-binding</keyword>
<dbReference type="InterPro" id="IPR013126">
    <property type="entry name" value="Hsp_70_fam"/>
</dbReference>
<evidence type="ECO:0000256" key="6">
    <source>
        <dbReference type="SAM" id="MobiDB-lite"/>
    </source>
</evidence>
<evidence type="ECO:0000313" key="7">
    <source>
        <dbReference type="EMBL" id="KAL3265421.1"/>
    </source>
</evidence>
<protein>
    <recommendedName>
        <fullName evidence="5">Hypoxia up-regulated protein 1</fullName>
    </recommendedName>
</protein>
<feature type="compositionally biased region" description="Basic and acidic residues" evidence="6">
    <location>
        <begin position="337"/>
        <end position="366"/>
    </location>
</feature>
<dbReference type="PANTHER" id="PTHR45639">
    <property type="entry name" value="HSC70CB, ISOFORM G-RELATED"/>
    <property type="match status" value="1"/>
</dbReference>
<evidence type="ECO:0000256" key="5">
    <source>
        <dbReference type="ARBA" id="ARBA00040503"/>
    </source>
</evidence>
<gene>
    <name evidence="7" type="ORF">HHI36_009625</name>
</gene>
<dbReference type="Proteomes" id="UP001516400">
    <property type="component" value="Unassembled WGS sequence"/>
</dbReference>
<dbReference type="GO" id="GO:0005524">
    <property type="term" value="F:ATP binding"/>
    <property type="evidence" value="ECO:0007669"/>
    <property type="project" value="UniProtKB-KW"/>
</dbReference>
<dbReference type="Gene3D" id="1.20.1270.10">
    <property type="match status" value="1"/>
</dbReference>
<organism evidence="7 8">
    <name type="scientific">Cryptolaemus montrouzieri</name>
    <dbReference type="NCBI Taxonomy" id="559131"/>
    <lineage>
        <taxon>Eukaryota</taxon>
        <taxon>Metazoa</taxon>
        <taxon>Ecdysozoa</taxon>
        <taxon>Arthropoda</taxon>
        <taxon>Hexapoda</taxon>
        <taxon>Insecta</taxon>
        <taxon>Pterygota</taxon>
        <taxon>Neoptera</taxon>
        <taxon>Endopterygota</taxon>
        <taxon>Coleoptera</taxon>
        <taxon>Polyphaga</taxon>
        <taxon>Cucujiformia</taxon>
        <taxon>Coccinelloidea</taxon>
        <taxon>Coccinellidae</taxon>
        <taxon>Scymninae</taxon>
        <taxon>Scymnini</taxon>
        <taxon>Cryptolaemus</taxon>
    </lineage>
</organism>
<dbReference type="PANTHER" id="PTHR45639:SF3">
    <property type="entry name" value="HYPOXIA UP-REGULATED PROTEIN 1"/>
    <property type="match status" value="1"/>
</dbReference>
<keyword evidence="4" id="KW-0143">Chaperone</keyword>
<name>A0ABD2MH25_9CUCU</name>
<accession>A0ABD2MH25</accession>
<comment type="caution">
    <text evidence="7">The sequence shown here is derived from an EMBL/GenBank/DDBJ whole genome shotgun (WGS) entry which is preliminary data.</text>
</comment>
<dbReference type="EMBL" id="JABFTP020000001">
    <property type="protein sequence ID" value="KAL3265421.1"/>
    <property type="molecule type" value="Genomic_DNA"/>
</dbReference>
<evidence type="ECO:0000313" key="8">
    <source>
        <dbReference type="Proteomes" id="UP001516400"/>
    </source>
</evidence>
<feature type="compositionally biased region" description="Basic and acidic residues" evidence="6">
    <location>
        <begin position="316"/>
        <end position="328"/>
    </location>
</feature>
<feature type="region of interest" description="Disordered" evidence="6">
    <location>
        <begin position="300"/>
        <end position="366"/>
    </location>
</feature>
<keyword evidence="8" id="KW-1185">Reference proteome</keyword>
<dbReference type="FunFam" id="1.20.1270.10:FF:000002">
    <property type="entry name" value="Heat shock 70 kDa protein 4"/>
    <property type="match status" value="1"/>
</dbReference>